<dbReference type="AlphaFoldDB" id="A0AAD8UE12"/>
<dbReference type="RefSeq" id="XP_060361277.1">
    <property type="nucleotide sequence ID" value="XM_060508993.1"/>
</dbReference>
<feature type="compositionally biased region" description="Basic and acidic residues" evidence="1">
    <location>
        <begin position="20"/>
        <end position="37"/>
    </location>
</feature>
<organism evidence="2 3">
    <name type="scientific">Glomerella acutata</name>
    <name type="common">Colletotrichum acutatum</name>
    <dbReference type="NCBI Taxonomy" id="27357"/>
    <lineage>
        <taxon>Eukaryota</taxon>
        <taxon>Fungi</taxon>
        <taxon>Dikarya</taxon>
        <taxon>Ascomycota</taxon>
        <taxon>Pezizomycotina</taxon>
        <taxon>Sordariomycetes</taxon>
        <taxon>Hypocreomycetidae</taxon>
        <taxon>Glomerellales</taxon>
        <taxon>Glomerellaceae</taxon>
        <taxon>Colletotrichum</taxon>
        <taxon>Colletotrichum acutatum species complex</taxon>
    </lineage>
</organism>
<dbReference type="EMBL" id="JAHMHS010000100">
    <property type="protein sequence ID" value="KAK1718777.1"/>
    <property type="molecule type" value="Genomic_DNA"/>
</dbReference>
<name>A0AAD8UE12_GLOAC</name>
<feature type="region of interest" description="Disordered" evidence="1">
    <location>
        <begin position="1"/>
        <end position="65"/>
    </location>
</feature>
<evidence type="ECO:0000313" key="2">
    <source>
        <dbReference type="EMBL" id="KAK1718777.1"/>
    </source>
</evidence>
<comment type="caution">
    <text evidence="2">The sequence shown here is derived from an EMBL/GenBank/DDBJ whole genome shotgun (WGS) entry which is preliminary data.</text>
</comment>
<reference evidence="2" key="1">
    <citation type="submission" date="2021-12" db="EMBL/GenBank/DDBJ databases">
        <title>Comparative genomics, transcriptomics and evolutionary studies reveal genomic signatures of adaptation to plant cell wall in hemibiotrophic fungi.</title>
        <authorList>
            <consortium name="DOE Joint Genome Institute"/>
            <person name="Baroncelli R."/>
            <person name="Diaz J.F."/>
            <person name="Benocci T."/>
            <person name="Peng M."/>
            <person name="Battaglia E."/>
            <person name="Haridas S."/>
            <person name="Andreopoulos W."/>
            <person name="Labutti K."/>
            <person name="Pangilinan J."/>
            <person name="Floch G.L."/>
            <person name="Makela M.R."/>
            <person name="Henrissat B."/>
            <person name="Grigoriev I.V."/>
            <person name="Crouch J.A."/>
            <person name="De Vries R.P."/>
            <person name="Sukno S.A."/>
            <person name="Thon M.R."/>
        </authorList>
    </citation>
    <scope>NUCLEOTIDE SEQUENCE</scope>
    <source>
        <strain evidence="2">CBS 112980</strain>
    </source>
</reference>
<gene>
    <name evidence="2" type="ORF">BDZ83DRAFT_632734</name>
</gene>
<protein>
    <submittedName>
        <fullName evidence="2">Uncharacterized protein</fullName>
    </submittedName>
</protein>
<sequence length="65" mass="7204">MLKQTTPRRSTPPVSKPVKKGNEGANRRRDLPDEPLKRRNVQLSHLPAPPNPPALSQAFPSLVSE</sequence>
<evidence type="ECO:0000256" key="1">
    <source>
        <dbReference type="SAM" id="MobiDB-lite"/>
    </source>
</evidence>
<dbReference type="GeneID" id="85392892"/>
<keyword evidence="3" id="KW-1185">Reference proteome</keyword>
<dbReference type="Proteomes" id="UP001244207">
    <property type="component" value="Unassembled WGS sequence"/>
</dbReference>
<accession>A0AAD8UE12</accession>
<feature type="compositionally biased region" description="Polar residues" evidence="1">
    <location>
        <begin position="1"/>
        <end position="13"/>
    </location>
</feature>
<proteinExistence type="predicted"/>
<evidence type="ECO:0000313" key="3">
    <source>
        <dbReference type="Proteomes" id="UP001244207"/>
    </source>
</evidence>